<evidence type="ECO:0000313" key="5">
    <source>
        <dbReference type="EMBL" id="TKC10195.1"/>
    </source>
</evidence>
<comment type="caution">
    <text evidence="5">The sequence shown here is derived from an EMBL/GenBank/DDBJ whole genome shotgun (WGS) entry which is preliminary data.</text>
</comment>
<reference evidence="5 6" key="1">
    <citation type="submission" date="2019-04" db="EMBL/GenBank/DDBJ databases">
        <title>Pedobacter sp. RP-3-22 sp. nov., isolated from Arctic soil.</title>
        <authorList>
            <person name="Dahal R.H."/>
            <person name="Kim D.-U."/>
        </authorList>
    </citation>
    <scope>NUCLEOTIDE SEQUENCE [LARGE SCALE GENOMIC DNA]</scope>
    <source>
        <strain evidence="5 6">RP-3-22</strain>
    </source>
</reference>
<protein>
    <submittedName>
        <fullName evidence="5">Glycosyltransferase family 2 protein</fullName>
    </submittedName>
</protein>
<proteinExistence type="inferred from homology"/>
<keyword evidence="2" id="KW-0328">Glycosyltransferase</keyword>
<organism evidence="5 6">
    <name type="scientific">Pedobacter polaris</name>
    <dbReference type="NCBI Taxonomy" id="2571273"/>
    <lineage>
        <taxon>Bacteria</taxon>
        <taxon>Pseudomonadati</taxon>
        <taxon>Bacteroidota</taxon>
        <taxon>Sphingobacteriia</taxon>
        <taxon>Sphingobacteriales</taxon>
        <taxon>Sphingobacteriaceae</taxon>
        <taxon>Pedobacter</taxon>
    </lineage>
</organism>
<dbReference type="GO" id="GO:0016757">
    <property type="term" value="F:glycosyltransferase activity"/>
    <property type="evidence" value="ECO:0007669"/>
    <property type="project" value="UniProtKB-KW"/>
</dbReference>
<keyword evidence="6" id="KW-1185">Reference proteome</keyword>
<accession>A0A4U1CT24</accession>
<dbReference type="Proteomes" id="UP000309488">
    <property type="component" value="Unassembled WGS sequence"/>
</dbReference>
<dbReference type="InterPro" id="IPR001173">
    <property type="entry name" value="Glyco_trans_2-like"/>
</dbReference>
<comment type="similarity">
    <text evidence="1">Belongs to the glycosyltransferase 2 family.</text>
</comment>
<dbReference type="SUPFAM" id="SSF53448">
    <property type="entry name" value="Nucleotide-diphospho-sugar transferases"/>
    <property type="match status" value="1"/>
</dbReference>
<dbReference type="OrthoDB" id="9771846at2"/>
<dbReference type="PANTHER" id="PTHR43179">
    <property type="entry name" value="RHAMNOSYLTRANSFERASE WBBL"/>
    <property type="match status" value="1"/>
</dbReference>
<name>A0A4U1CT24_9SPHI</name>
<dbReference type="InterPro" id="IPR029044">
    <property type="entry name" value="Nucleotide-diphossugar_trans"/>
</dbReference>
<dbReference type="PANTHER" id="PTHR43179:SF12">
    <property type="entry name" value="GALACTOFURANOSYLTRANSFERASE GLFT2"/>
    <property type="match status" value="1"/>
</dbReference>
<dbReference type="EMBL" id="SWBR01000002">
    <property type="protein sequence ID" value="TKC10195.1"/>
    <property type="molecule type" value="Genomic_DNA"/>
</dbReference>
<evidence type="ECO:0000313" key="6">
    <source>
        <dbReference type="Proteomes" id="UP000309488"/>
    </source>
</evidence>
<evidence type="ECO:0000259" key="4">
    <source>
        <dbReference type="Pfam" id="PF00535"/>
    </source>
</evidence>
<gene>
    <name evidence="5" type="ORF">FA048_08335</name>
</gene>
<dbReference type="Gene3D" id="3.90.550.10">
    <property type="entry name" value="Spore Coat Polysaccharide Biosynthesis Protein SpsA, Chain A"/>
    <property type="match status" value="1"/>
</dbReference>
<keyword evidence="3 5" id="KW-0808">Transferase</keyword>
<sequence>MEASVAVVILNWNGKTWLDKFLSSVVASNYPNLQIIVGDNASTDDSVAFVKATYPQIVIIENDKNYGFAGGYNQVLAKVEADYFVLLNSDVEVPKDWIKPVIDLMQSDESIAVAQPKIKYQKNKNQFEYAGAAGGFLDLYAYPFCRGRIFDEVELDENQYDTDIDIFWASGAAFFIKSKAWKEVNGLDADLFAHMEEIDLCWRLKNLGYRVVCCTAAEVYHVGGGTLNANNPYKTYLNFRNNLIIMQKNLPKEDAYFRIFIRMWFDLAAWLQFLLKGKTEFCGAVSKAHFHFFRDIKHTAQKRTIKQSPLLQHTGVYKNSIVYSYFINKIKKFSQLNW</sequence>
<evidence type="ECO:0000256" key="3">
    <source>
        <dbReference type="ARBA" id="ARBA00022679"/>
    </source>
</evidence>
<feature type="domain" description="Glycosyltransferase 2-like" evidence="4">
    <location>
        <begin position="7"/>
        <end position="129"/>
    </location>
</feature>
<dbReference type="Pfam" id="PF00535">
    <property type="entry name" value="Glycos_transf_2"/>
    <property type="match status" value="1"/>
</dbReference>
<dbReference type="AlphaFoldDB" id="A0A4U1CT24"/>
<evidence type="ECO:0000256" key="1">
    <source>
        <dbReference type="ARBA" id="ARBA00006739"/>
    </source>
</evidence>
<dbReference type="RefSeq" id="WP_136839795.1">
    <property type="nucleotide sequence ID" value="NZ_SWBR01000002.1"/>
</dbReference>
<evidence type="ECO:0000256" key="2">
    <source>
        <dbReference type="ARBA" id="ARBA00022676"/>
    </source>
</evidence>
<dbReference type="CDD" id="cd04186">
    <property type="entry name" value="GT_2_like_c"/>
    <property type="match status" value="1"/>
</dbReference>